<accession>A0ABW6YEG0</accession>
<dbReference type="Pfam" id="PF13360">
    <property type="entry name" value="PQQ_2"/>
    <property type="match status" value="1"/>
</dbReference>
<dbReference type="RefSeq" id="WP_391935389.1">
    <property type="nucleotide sequence ID" value="NZ_JBIBSM010000009.1"/>
</dbReference>
<evidence type="ECO:0000313" key="8">
    <source>
        <dbReference type="EMBL" id="MFF8278228.1"/>
    </source>
</evidence>
<dbReference type="PANTHER" id="PTHR43289">
    <property type="entry name" value="MITOGEN-ACTIVATED PROTEIN KINASE KINASE KINASE 20-RELATED"/>
    <property type="match status" value="1"/>
</dbReference>
<feature type="compositionally biased region" description="Low complexity" evidence="6">
    <location>
        <begin position="360"/>
        <end position="375"/>
    </location>
</feature>
<sequence length="743" mass="78624">MLSPLTHDDPAAIATYRLLARLGSGGMGTVYLARSPGGRTVALKTVHPRLAADPAFRTRFRLETDAARIIGARHGAAVVDADPLAATPWLATEYVIGPPLDDAVALAGPLPEPTVRALGAALAGGLAQLHSSDVVHRDLKPSNVLVTAYGPKIIDFGIARAAGDDRLTSTGAAAGTPAFMSPEQAGGQEHTPAGDVFALAGVLVFAATGRGPFGTGAPADLLYRVRYADPDLTGLPPSLFPLLTACLSKDPAARPTTTDLTTGLHDGRGDFADHLPPLLLTDIAHRATAVWLPHPHRLPAPADDPYAQTPPPRRAGLARRKLLTVGGASLLGLGGVGGGAWAWLAPPGDEGRGGSDAKPKTPGTPTATPTEEAGPLRTKWTADASGATGSAPPIAQDSSIMTMTKDGLMGFRTSGQLQWTRNELVHDDQVVADRKNVYGMIADEVNGLTVFTIDANSGERERTIAMLPDFKHGWVSGLSKLLYASDDTLYLAVDRNYPAAAPRKYDWCLIALDTVEGKERWRVPLKEAEPGHGFNVYFARAVGTRLLVGQATIDLTLTAYDTRSGKVLWRHVVPEAATPYVHIPTSGSQVAEDGVHVYVGAQYLRAIRLSDGHEIWKFGHNRDYGDLRAGERHYGAPMVRAGLVYAVEGTRNLVAVDSQRGELAWQADVTAGGAPVLEVPPVAGARVLCLGNEQGLGVVDLTSHRYAQTLASGTVRLIATGDRWFYGVGNGSVKHFALQREDQ</sequence>
<dbReference type="SMART" id="SM00220">
    <property type="entry name" value="S_TKc"/>
    <property type="match status" value="1"/>
</dbReference>
<name>A0ABW6YEG0_9ACTN</name>
<evidence type="ECO:0000256" key="5">
    <source>
        <dbReference type="PROSITE-ProRule" id="PRU10141"/>
    </source>
</evidence>
<dbReference type="PROSITE" id="PS50011">
    <property type="entry name" value="PROTEIN_KINASE_DOM"/>
    <property type="match status" value="1"/>
</dbReference>
<evidence type="ECO:0000256" key="4">
    <source>
        <dbReference type="ARBA" id="ARBA00022840"/>
    </source>
</evidence>
<dbReference type="InterPro" id="IPR011009">
    <property type="entry name" value="Kinase-like_dom_sf"/>
</dbReference>
<dbReference type="PANTHER" id="PTHR43289:SF34">
    <property type="entry name" value="SERINE_THREONINE-PROTEIN KINASE YBDM-RELATED"/>
    <property type="match status" value="1"/>
</dbReference>
<dbReference type="CDD" id="cd14014">
    <property type="entry name" value="STKc_PknB_like"/>
    <property type="match status" value="1"/>
</dbReference>
<gene>
    <name evidence="8" type="ORF">ACF05T_19300</name>
</gene>
<proteinExistence type="predicted"/>
<keyword evidence="4 5" id="KW-0067">ATP-binding</keyword>
<keyword evidence="1" id="KW-0808">Transferase</keyword>
<dbReference type="EMBL" id="JBIBSM010000009">
    <property type="protein sequence ID" value="MFF8278228.1"/>
    <property type="molecule type" value="Genomic_DNA"/>
</dbReference>
<protein>
    <submittedName>
        <fullName evidence="8">PQQ-binding-like beta-propeller repeat protein</fullName>
    </submittedName>
</protein>
<feature type="compositionally biased region" description="Basic and acidic residues" evidence="6">
    <location>
        <begin position="349"/>
        <end position="359"/>
    </location>
</feature>
<keyword evidence="9" id="KW-1185">Reference proteome</keyword>
<evidence type="ECO:0000256" key="2">
    <source>
        <dbReference type="ARBA" id="ARBA00022741"/>
    </source>
</evidence>
<dbReference type="InterPro" id="IPR015943">
    <property type="entry name" value="WD40/YVTN_repeat-like_dom_sf"/>
</dbReference>
<dbReference type="InterPro" id="IPR000719">
    <property type="entry name" value="Prot_kinase_dom"/>
</dbReference>
<dbReference type="PROSITE" id="PS00108">
    <property type="entry name" value="PROTEIN_KINASE_ST"/>
    <property type="match status" value="1"/>
</dbReference>
<comment type="caution">
    <text evidence="8">The sequence shown here is derived from an EMBL/GenBank/DDBJ whole genome shotgun (WGS) entry which is preliminary data.</text>
</comment>
<evidence type="ECO:0000259" key="7">
    <source>
        <dbReference type="PROSITE" id="PS50011"/>
    </source>
</evidence>
<keyword evidence="2 5" id="KW-0547">Nucleotide-binding</keyword>
<dbReference type="InterPro" id="IPR011047">
    <property type="entry name" value="Quinoprotein_ADH-like_sf"/>
</dbReference>
<evidence type="ECO:0000313" key="9">
    <source>
        <dbReference type="Proteomes" id="UP001603013"/>
    </source>
</evidence>
<evidence type="ECO:0000256" key="6">
    <source>
        <dbReference type="SAM" id="MobiDB-lite"/>
    </source>
</evidence>
<feature type="region of interest" description="Disordered" evidence="6">
    <location>
        <begin position="344"/>
        <end position="377"/>
    </location>
</feature>
<reference evidence="8 9" key="1">
    <citation type="submission" date="2024-10" db="EMBL/GenBank/DDBJ databases">
        <title>The Natural Products Discovery Center: Release of the First 8490 Sequenced Strains for Exploring Actinobacteria Biosynthetic Diversity.</title>
        <authorList>
            <person name="Kalkreuter E."/>
            <person name="Kautsar S.A."/>
            <person name="Yang D."/>
            <person name="Bader C.D."/>
            <person name="Teijaro C.N."/>
            <person name="Fluegel L."/>
            <person name="Davis C.M."/>
            <person name="Simpson J.R."/>
            <person name="Lauterbach L."/>
            <person name="Steele A.D."/>
            <person name="Gui C."/>
            <person name="Meng S."/>
            <person name="Li G."/>
            <person name="Viehrig K."/>
            <person name="Ye F."/>
            <person name="Su P."/>
            <person name="Kiefer A.F."/>
            <person name="Nichols A."/>
            <person name="Cepeda A.J."/>
            <person name="Yan W."/>
            <person name="Fan B."/>
            <person name="Jiang Y."/>
            <person name="Adhikari A."/>
            <person name="Zheng C.-J."/>
            <person name="Schuster L."/>
            <person name="Cowan T.M."/>
            <person name="Smanski M.J."/>
            <person name="Chevrette M.G."/>
            <person name="De Carvalho L.P.S."/>
            <person name="Shen B."/>
        </authorList>
    </citation>
    <scope>NUCLEOTIDE SEQUENCE [LARGE SCALE GENOMIC DNA]</scope>
    <source>
        <strain evidence="8 9">NPDC015755</strain>
    </source>
</reference>
<organism evidence="8 9">
    <name type="scientific">Streptomyces lateritius</name>
    <dbReference type="NCBI Taxonomy" id="67313"/>
    <lineage>
        <taxon>Bacteria</taxon>
        <taxon>Bacillati</taxon>
        <taxon>Actinomycetota</taxon>
        <taxon>Actinomycetes</taxon>
        <taxon>Kitasatosporales</taxon>
        <taxon>Streptomycetaceae</taxon>
        <taxon>Streptomyces</taxon>
    </lineage>
</organism>
<keyword evidence="3" id="KW-0418">Kinase</keyword>
<dbReference type="Proteomes" id="UP001603013">
    <property type="component" value="Unassembled WGS sequence"/>
</dbReference>
<dbReference type="InterPro" id="IPR017441">
    <property type="entry name" value="Protein_kinase_ATP_BS"/>
</dbReference>
<dbReference type="PROSITE" id="PS00107">
    <property type="entry name" value="PROTEIN_KINASE_ATP"/>
    <property type="match status" value="1"/>
</dbReference>
<dbReference type="Gene3D" id="2.130.10.10">
    <property type="entry name" value="YVTN repeat-like/Quinoprotein amine dehydrogenase"/>
    <property type="match status" value="1"/>
</dbReference>
<dbReference type="Gene3D" id="3.30.200.20">
    <property type="entry name" value="Phosphorylase Kinase, domain 1"/>
    <property type="match status" value="1"/>
</dbReference>
<evidence type="ECO:0000256" key="3">
    <source>
        <dbReference type="ARBA" id="ARBA00022777"/>
    </source>
</evidence>
<dbReference type="Pfam" id="PF00069">
    <property type="entry name" value="Pkinase"/>
    <property type="match status" value="1"/>
</dbReference>
<dbReference type="SUPFAM" id="SSF56112">
    <property type="entry name" value="Protein kinase-like (PK-like)"/>
    <property type="match status" value="1"/>
</dbReference>
<evidence type="ECO:0000256" key="1">
    <source>
        <dbReference type="ARBA" id="ARBA00022679"/>
    </source>
</evidence>
<feature type="binding site" evidence="5">
    <location>
        <position position="44"/>
    </location>
    <ligand>
        <name>ATP</name>
        <dbReference type="ChEBI" id="CHEBI:30616"/>
    </ligand>
</feature>
<dbReference type="SUPFAM" id="SSF50998">
    <property type="entry name" value="Quinoprotein alcohol dehydrogenase-like"/>
    <property type="match status" value="2"/>
</dbReference>
<dbReference type="InterPro" id="IPR008271">
    <property type="entry name" value="Ser/Thr_kinase_AS"/>
</dbReference>
<dbReference type="InterPro" id="IPR002372">
    <property type="entry name" value="PQQ_rpt_dom"/>
</dbReference>
<dbReference type="Gene3D" id="1.10.510.10">
    <property type="entry name" value="Transferase(Phosphotransferase) domain 1"/>
    <property type="match status" value="1"/>
</dbReference>
<feature type="domain" description="Protein kinase" evidence="7">
    <location>
        <begin position="16"/>
        <end position="268"/>
    </location>
</feature>